<dbReference type="HOGENOM" id="CLU_2779977_0_0_1"/>
<sequence>MARPTGAGEYPPPPDLFLLSAAAAQAKLEQRSGAPWRRRRRRRGEGFALRVLLDLIMGYGPMGYMWIGP</sequence>
<proteinExistence type="predicted"/>
<keyword evidence="1" id="KW-1133">Transmembrane helix</keyword>
<reference evidence="2" key="2">
    <citation type="submission" date="2018-05" db="EMBL/GenBank/DDBJ databases">
        <title>OgluRS3 (Oryza glumaepatula Reference Sequence Version 3).</title>
        <authorList>
            <person name="Zhang J."/>
            <person name="Kudrna D."/>
            <person name="Lee S."/>
            <person name="Talag J."/>
            <person name="Welchert J."/>
            <person name="Wing R.A."/>
        </authorList>
    </citation>
    <scope>NUCLEOTIDE SEQUENCE [LARGE SCALE GENOMIC DNA]</scope>
</reference>
<name>A0A0E0ADF5_9ORYZ</name>
<dbReference type="Gramene" id="OGLUM06G26420.1">
    <property type="protein sequence ID" value="OGLUM06G26420.1"/>
    <property type="gene ID" value="OGLUM06G26420"/>
</dbReference>
<evidence type="ECO:0000256" key="1">
    <source>
        <dbReference type="SAM" id="Phobius"/>
    </source>
</evidence>
<evidence type="ECO:0000313" key="2">
    <source>
        <dbReference type="EnsemblPlants" id="OGLUM06G26420.1"/>
    </source>
</evidence>
<protein>
    <submittedName>
        <fullName evidence="2">Uncharacterized protein</fullName>
    </submittedName>
</protein>
<dbReference type="EnsemblPlants" id="OGLUM06G26420.1">
    <property type="protein sequence ID" value="OGLUM06G26420.1"/>
    <property type="gene ID" value="OGLUM06G26420"/>
</dbReference>
<dbReference type="AlphaFoldDB" id="A0A0E0ADF5"/>
<evidence type="ECO:0000313" key="3">
    <source>
        <dbReference type="Proteomes" id="UP000026961"/>
    </source>
</evidence>
<keyword evidence="1" id="KW-0812">Transmembrane</keyword>
<keyword evidence="3" id="KW-1185">Reference proteome</keyword>
<reference evidence="2" key="1">
    <citation type="submission" date="2015-04" db="UniProtKB">
        <authorList>
            <consortium name="EnsemblPlants"/>
        </authorList>
    </citation>
    <scope>IDENTIFICATION</scope>
</reference>
<organism evidence="2">
    <name type="scientific">Oryza glumipatula</name>
    <dbReference type="NCBI Taxonomy" id="40148"/>
    <lineage>
        <taxon>Eukaryota</taxon>
        <taxon>Viridiplantae</taxon>
        <taxon>Streptophyta</taxon>
        <taxon>Embryophyta</taxon>
        <taxon>Tracheophyta</taxon>
        <taxon>Spermatophyta</taxon>
        <taxon>Magnoliopsida</taxon>
        <taxon>Liliopsida</taxon>
        <taxon>Poales</taxon>
        <taxon>Poaceae</taxon>
        <taxon>BOP clade</taxon>
        <taxon>Oryzoideae</taxon>
        <taxon>Oryzeae</taxon>
        <taxon>Oryzinae</taxon>
        <taxon>Oryza</taxon>
    </lineage>
</organism>
<keyword evidence="1" id="KW-0472">Membrane</keyword>
<dbReference type="Proteomes" id="UP000026961">
    <property type="component" value="Chromosome 6"/>
</dbReference>
<accession>A0A0E0ADF5</accession>
<feature type="transmembrane region" description="Helical" evidence="1">
    <location>
        <begin position="47"/>
        <end position="67"/>
    </location>
</feature>